<evidence type="ECO:0000313" key="14">
    <source>
        <dbReference type="EMBL" id="SIQ64174.1"/>
    </source>
</evidence>
<keyword evidence="5 11" id="KW-1133">Transmembrane helix</keyword>
<accession>A0A1N6UF11</accession>
<evidence type="ECO:0000256" key="2">
    <source>
        <dbReference type="ARBA" id="ARBA00022475"/>
    </source>
</evidence>
<dbReference type="AlphaFoldDB" id="A0A1N6UF11"/>
<evidence type="ECO:0000256" key="9">
    <source>
        <dbReference type="PROSITE-ProRule" id="PRU00284"/>
    </source>
</evidence>
<evidence type="ECO:0000256" key="5">
    <source>
        <dbReference type="ARBA" id="ARBA00022989"/>
    </source>
</evidence>
<name>A0A1N6UF11_9FIRM</name>
<dbReference type="GO" id="GO:0006935">
    <property type="term" value="P:chemotaxis"/>
    <property type="evidence" value="ECO:0007669"/>
    <property type="project" value="UniProtKB-KW"/>
</dbReference>
<keyword evidence="6 11" id="KW-0472">Membrane</keyword>
<evidence type="ECO:0000256" key="3">
    <source>
        <dbReference type="ARBA" id="ARBA00022500"/>
    </source>
</evidence>
<organism evidence="14 15">
    <name type="scientific">Halanaerobium kushneri</name>
    <dbReference type="NCBI Taxonomy" id="56779"/>
    <lineage>
        <taxon>Bacteria</taxon>
        <taxon>Bacillati</taxon>
        <taxon>Bacillota</taxon>
        <taxon>Clostridia</taxon>
        <taxon>Halanaerobiales</taxon>
        <taxon>Halanaerobiaceae</taxon>
        <taxon>Halanaerobium</taxon>
    </lineage>
</organism>
<keyword evidence="2" id="KW-1003">Cell membrane</keyword>
<dbReference type="PANTHER" id="PTHR32089:SF112">
    <property type="entry name" value="LYSOZYME-LIKE PROTEIN-RELATED"/>
    <property type="match status" value="1"/>
</dbReference>
<dbReference type="RefSeq" id="WP_143414016.1">
    <property type="nucleotide sequence ID" value="NZ_FTNC01000006.1"/>
</dbReference>
<evidence type="ECO:0000256" key="10">
    <source>
        <dbReference type="SAM" id="Coils"/>
    </source>
</evidence>
<dbReference type="InterPro" id="IPR004089">
    <property type="entry name" value="MCPsignal_dom"/>
</dbReference>
<dbReference type="Pfam" id="PF02743">
    <property type="entry name" value="dCache_1"/>
    <property type="match status" value="1"/>
</dbReference>
<dbReference type="Pfam" id="PF00015">
    <property type="entry name" value="MCPsignal"/>
    <property type="match status" value="1"/>
</dbReference>
<feature type="domain" description="Methyl-accepting transducer" evidence="12">
    <location>
        <begin position="383"/>
        <end position="633"/>
    </location>
</feature>
<evidence type="ECO:0000256" key="6">
    <source>
        <dbReference type="ARBA" id="ARBA00023136"/>
    </source>
</evidence>
<dbReference type="InterPro" id="IPR003660">
    <property type="entry name" value="HAMP_dom"/>
</dbReference>
<dbReference type="STRING" id="56779.SAMN05421834_106130"/>
<gene>
    <name evidence="14" type="ORF">SAMN05421834_106130</name>
</gene>
<evidence type="ECO:0000256" key="7">
    <source>
        <dbReference type="ARBA" id="ARBA00023224"/>
    </source>
</evidence>
<proteinExistence type="inferred from homology"/>
<dbReference type="Proteomes" id="UP000185669">
    <property type="component" value="Unassembled WGS sequence"/>
</dbReference>
<dbReference type="GO" id="GO:0005886">
    <property type="term" value="C:plasma membrane"/>
    <property type="evidence" value="ECO:0007669"/>
    <property type="project" value="UniProtKB-SubCell"/>
</dbReference>
<sequence>MDLSIDKINWQSIRTKLIIIISILVLALILLSSVFTYFQSRSILEESIYQSALDKVRNNARQLDMVIDQSISSVKNLDHSWFDSRTTLDTELARQLYFNMGNNEHFATIVEEHPYLSSLFLIDLNGQMSTTYSDEEINVSEMDFFKRALESKETFISDPVQTPGAEEQSVLIIEPYFVGENLTMIFGGSIPLSVFNQMSTSMNINGEGSGFIINENNHVIAHENPEYQGNQSILEAGGPEMKVLFEQMHSDASEIEFYDLLGAERGVAFAPLKSANWALAIQAKNANVMAPITTMRYMSLLIGIIAVIIGIVVAYYIAGYIAKPILKLRDSANVIAGGDLTETVNIDNKDEIGELADAFNQMVANIKKLVININDSALKTDQTGEELKATAAQTSESIDNVAATVEEFSASIEEVAASAEEFASSSTEINENVQGITDYTDQVNDLAENGLVEMQKTEKEMEEVMEVSAESIDKINNLNESAGKINGIVNMISSIAEQTNLLALNAAIEAARAGEAGRGFAVVADEIRELAEETKGSTDEIKGLVDNLQDEIKATVGVINNTNDQIKTGANSVSETGKTFNNITDKIKDVVAQVKETAASVNELSKGSQDISKVTEEQAVNSDQISDSVQQQSESMENLNQAVDSLTEMTVELKELVGEFKIS</sequence>
<dbReference type="Gene3D" id="3.30.450.20">
    <property type="entry name" value="PAS domain"/>
    <property type="match status" value="1"/>
</dbReference>
<dbReference type="Pfam" id="PF00672">
    <property type="entry name" value="HAMP"/>
    <property type="match status" value="1"/>
</dbReference>
<evidence type="ECO:0000256" key="11">
    <source>
        <dbReference type="SAM" id="Phobius"/>
    </source>
</evidence>
<keyword evidence="10" id="KW-0175">Coiled coil</keyword>
<keyword evidence="15" id="KW-1185">Reference proteome</keyword>
<comment type="subcellular location">
    <subcellularLocation>
        <location evidence="1">Cell membrane</location>
        <topology evidence="1">Multi-pass membrane protein</topology>
    </subcellularLocation>
</comment>
<dbReference type="OrthoDB" id="597657at2"/>
<evidence type="ECO:0000256" key="1">
    <source>
        <dbReference type="ARBA" id="ARBA00004651"/>
    </source>
</evidence>
<dbReference type="FunFam" id="1.10.287.950:FF:000001">
    <property type="entry name" value="Methyl-accepting chemotaxis sensory transducer"/>
    <property type="match status" value="1"/>
</dbReference>
<evidence type="ECO:0000259" key="12">
    <source>
        <dbReference type="PROSITE" id="PS50111"/>
    </source>
</evidence>
<evidence type="ECO:0000256" key="4">
    <source>
        <dbReference type="ARBA" id="ARBA00022692"/>
    </source>
</evidence>
<feature type="domain" description="HAMP" evidence="13">
    <location>
        <begin position="319"/>
        <end position="371"/>
    </location>
</feature>
<dbReference type="EMBL" id="FTNC01000006">
    <property type="protein sequence ID" value="SIQ64174.1"/>
    <property type="molecule type" value="Genomic_DNA"/>
</dbReference>
<dbReference type="PANTHER" id="PTHR32089">
    <property type="entry name" value="METHYL-ACCEPTING CHEMOTAXIS PROTEIN MCPB"/>
    <property type="match status" value="1"/>
</dbReference>
<dbReference type="SMART" id="SM00304">
    <property type="entry name" value="HAMP"/>
    <property type="match status" value="1"/>
</dbReference>
<evidence type="ECO:0000259" key="13">
    <source>
        <dbReference type="PROSITE" id="PS50885"/>
    </source>
</evidence>
<comment type="similarity">
    <text evidence="8">Belongs to the methyl-accepting chemotaxis (MCP) protein family.</text>
</comment>
<dbReference type="Gene3D" id="1.10.8.500">
    <property type="entry name" value="HAMP domain in histidine kinase"/>
    <property type="match status" value="1"/>
</dbReference>
<dbReference type="SMART" id="SM00283">
    <property type="entry name" value="MA"/>
    <property type="match status" value="1"/>
</dbReference>
<dbReference type="CDD" id="cd12912">
    <property type="entry name" value="PDC2_MCP_like"/>
    <property type="match status" value="1"/>
</dbReference>
<protein>
    <submittedName>
        <fullName evidence="14">Methyl-accepting chemotaxis protein</fullName>
    </submittedName>
</protein>
<evidence type="ECO:0000313" key="15">
    <source>
        <dbReference type="Proteomes" id="UP000185669"/>
    </source>
</evidence>
<evidence type="ECO:0000256" key="8">
    <source>
        <dbReference type="ARBA" id="ARBA00029447"/>
    </source>
</evidence>
<keyword evidence="4 11" id="KW-0812">Transmembrane</keyword>
<dbReference type="SUPFAM" id="SSF58104">
    <property type="entry name" value="Methyl-accepting chemotaxis protein (MCP) signaling domain"/>
    <property type="match status" value="1"/>
</dbReference>
<dbReference type="PROSITE" id="PS50111">
    <property type="entry name" value="CHEMOTAXIS_TRANSDUC_2"/>
    <property type="match status" value="1"/>
</dbReference>
<dbReference type="CDD" id="cd11386">
    <property type="entry name" value="MCP_signal"/>
    <property type="match status" value="1"/>
</dbReference>
<feature type="transmembrane region" description="Helical" evidence="11">
    <location>
        <begin position="17"/>
        <end position="38"/>
    </location>
</feature>
<feature type="coiled-coil region" evidence="10">
    <location>
        <begin position="629"/>
        <end position="656"/>
    </location>
</feature>
<dbReference type="CDD" id="cd06225">
    <property type="entry name" value="HAMP"/>
    <property type="match status" value="1"/>
</dbReference>
<keyword evidence="7 9" id="KW-0807">Transducer</keyword>
<dbReference type="Gene3D" id="1.10.287.950">
    <property type="entry name" value="Methyl-accepting chemotaxis protein"/>
    <property type="match status" value="1"/>
</dbReference>
<reference evidence="15" key="1">
    <citation type="submission" date="2017-01" db="EMBL/GenBank/DDBJ databases">
        <authorList>
            <person name="Varghese N."/>
            <person name="Submissions S."/>
        </authorList>
    </citation>
    <scope>NUCLEOTIDE SEQUENCE [LARGE SCALE GENOMIC DNA]</scope>
    <source>
        <strain evidence="15">ATCC 700103</strain>
    </source>
</reference>
<dbReference type="PROSITE" id="PS50885">
    <property type="entry name" value="HAMP"/>
    <property type="match status" value="1"/>
</dbReference>
<keyword evidence="3" id="KW-0145">Chemotaxis</keyword>
<dbReference type="InterPro" id="IPR033479">
    <property type="entry name" value="dCache_1"/>
</dbReference>
<feature type="transmembrane region" description="Helical" evidence="11">
    <location>
        <begin position="297"/>
        <end position="318"/>
    </location>
</feature>
<dbReference type="GO" id="GO:0007165">
    <property type="term" value="P:signal transduction"/>
    <property type="evidence" value="ECO:0007669"/>
    <property type="project" value="UniProtKB-KW"/>
</dbReference>